<evidence type="ECO:0000313" key="3">
    <source>
        <dbReference type="Proteomes" id="UP000319828"/>
    </source>
</evidence>
<sequence length="933" mass="98009">MFLALSKLVIAGLKSNSYKYKIECSMENQIPSSNVTNVNVENGSVFVIKAGQGAVLVTGNYQLKPDEVLLVTPGANATVSGQGQQVHIHDSQSTVSIVPNATGPVVTTLGPQVQINAENAQNANFTESDIANIQRSVMNQQDPSQDIMNLGNSDEQDSKSNQTDDIAAIQQSILAGQDPTQEAEAPAAGQAAGNTANNSFISVDYNYDAVLTKAGYDTEGFEREYRDEEDERAVLIAEGGINLDVEVTEGDLDSGVGYPTESTASVVVEKGTYALDPDSFYIPQESVDSLLSELNAEITSGGEPVEFSYDAETNTFTGMQDGEIVVSFDVDFIALPNGDLTVSITTIVNQPIDHISGDTTGMVSNQGDDIHIEFPVSGTDINGNEIKEPIDVNDGVNEEFGTDPGTVINESDDLDSIIHGQVPLDLGSDEIATIVFDPNQPSLEGLTSNGEPTEYTVDGNVLTVSDINGEPVLTVEVQTDGSYTVQVTGPLDQDADDITNLDLGITATDDDGDTANGTIVIKIEDGENAANVSDEVTINEGDLENPNVGNAYPVHGSSSVTIVSPDDNIDPSSLRLSEAGKAALQNEMSEVTINDGDPVTFNMTTDENGVITITGVDGDGNPVLDITMTPTMNENGDVTVVTDVNQYQPLDENNGAGDTTGLITNNGDTISVDLPLEIDDTDGDTSTIDITVNFKDGEDPSFGENTEIAEITENDGEQTANGSIEFDQGSDHVDEIVFDPNQPSLEGITSNGEATHIDTAALASDPSTLTLLDADNNPVMSVTIDADGHYTVTQYQPIDQDDSDITNIALNVSGTDDDGDTANGTINIVIHDGANAENVTDTIDVIEGDVDTGAVDGDGNPVQTYPVEGHGSVTIESPSDNLVAGSLRLSEAGKAALQNEMSEVTINDGDPVTFNMTTDENGVITITGVDGDG</sequence>
<dbReference type="InterPro" id="IPR047777">
    <property type="entry name" value="LapA-like_RM"/>
</dbReference>
<protein>
    <submittedName>
        <fullName evidence="2">Retention module-containing protein</fullName>
    </submittedName>
</protein>
<organism evidence="2 3">
    <name type="scientific">Vibrio algivorus</name>
    <dbReference type="NCBI Taxonomy" id="1667024"/>
    <lineage>
        <taxon>Bacteria</taxon>
        <taxon>Pseudomonadati</taxon>
        <taxon>Pseudomonadota</taxon>
        <taxon>Gammaproteobacteria</taxon>
        <taxon>Vibrionales</taxon>
        <taxon>Vibrionaceae</taxon>
        <taxon>Vibrio</taxon>
    </lineage>
</organism>
<name>A0A557PF85_9VIBR</name>
<dbReference type="AlphaFoldDB" id="A0A557PF85"/>
<comment type="caution">
    <text evidence="2">The sequence shown here is derived from an EMBL/GenBank/DDBJ whole genome shotgun (WGS) entry which is preliminary data.</text>
</comment>
<accession>A0A557PF85</accession>
<dbReference type="NCBIfam" id="NF033682">
    <property type="entry name" value="retention_LapA"/>
    <property type="match status" value="1"/>
</dbReference>
<dbReference type="OrthoDB" id="5649378at2"/>
<evidence type="ECO:0000256" key="1">
    <source>
        <dbReference type="SAM" id="MobiDB-lite"/>
    </source>
</evidence>
<dbReference type="EMBL" id="VMKJ01000002">
    <property type="protein sequence ID" value="TVO39320.1"/>
    <property type="molecule type" value="Genomic_DNA"/>
</dbReference>
<dbReference type="Proteomes" id="UP000319828">
    <property type="component" value="Unassembled WGS sequence"/>
</dbReference>
<reference evidence="2 3" key="1">
    <citation type="submission" date="2019-07" db="EMBL/GenBank/DDBJ databases">
        <title>The draft genome sequence of Vibrio algivorus M1486.</title>
        <authorList>
            <person name="Meng X."/>
        </authorList>
    </citation>
    <scope>NUCLEOTIDE SEQUENCE [LARGE SCALE GENOMIC DNA]</scope>
    <source>
        <strain evidence="2 3">M1486</strain>
    </source>
</reference>
<feature type="non-terminal residue" evidence="2">
    <location>
        <position position="933"/>
    </location>
</feature>
<gene>
    <name evidence="2" type="ORF">FOF44_01660</name>
</gene>
<evidence type="ECO:0000313" key="2">
    <source>
        <dbReference type="EMBL" id="TVO39320.1"/>
    </source>
</evidence>
<proteinExistence type="predicted"/>
<feature type="region of interest" description="Disordered" evidence="1">
    <location>
        <begin position="142"/>
        <end position="162"/>
    </location>
</feature>